<dbReference type="PANTHER" id="PTHR45663:SF11">
    <property type="entry name" value="GEO12009P1"/>
    <property type="match status" value="1"/>
</dbReference>
<dbReference type="EMBL" id="CP009516">
    <property type="protein sequence ID" value="AKB77833.1"/>
    <property type="molecule type" value="Genomic_DNA"/>
</dbReference>
<evidence type="ECO:0000313" key="3">
    <source>
        <dbReference type="Proteomes" id="UP000033101"/>
    </source>
</evidence>
<dbReference type="GeneID" id="24830538"/>
<proteinExistence type="predicted"/>
<name>A0A0E3SEB0_9EURY</name>
<dbReference type="GO" id="GO:0015035">
    <property type="term" value="F:protein-disulfide reductase activity"/>
    <property type="evidence" value="ECO:0007669"/>
    <property type="project" value="TreeGrafter"/>
</dbReference>
<dbReference type="PANTHER" id="PTHR45663">
    <property type="entry name" value="GEO12009P1"/>
    <property type="match status" value="1"/>
</dbReference>
<dbReference type="AlphaFoldDB" id="A0A0E3SEB0"/>
<feature type="domain" description="Thioredoxin" evidence="1">
    <location>
        <begin position="18"/>
        <end position="169"/>
    </location>
</feature>
<dbReference type="Proteomes" id="UP000033101">
    <property type="component" value="Chromosome"/>
</dbReference>
<dbReference type="PROSITE" id="PS51352">
    <property type="entry name" value="THIOREDOXIN_2"/>
    <property type="match status" value="1"/>
</dbReference>
<dbReference type="GO" id="GO:0005737">
    <property type="term" value="C:cytoplasm"/>
    <property type="evidence" value="ECO:0007669"/>
    <property type="project" value="TreeGrafter"/>
</dbReference>
<dbReference type="HOGENOM" id="CLU_133605_0_0_2"/>
<dbReference type="STRING" id="1434110.MSHOH_1350"/>
<dbReference type="PATRIC" id="fig|1434110.4.peg.1680"/>
<evidence type="ECO:0000313" key="2">
    <source>
        <dbReference type="EMBL" id="AKB77833.1"/>
    </source>
</evidence>
<dbReference type="RefSeq" id="WP_052730752.1">
    <property type="nucleotide sequence ID" value="NZ_CP009516.1"/>
</dbReference>
<reference evidence="2 3" key="1">
    <citation type="submission" date="2014-07" db="EMBL/GenBank/DDBJ databases">
        <title>Methanogenic archaea and the global carbon cycle.</title>
        <authorList>
            <person name="Henriksen J.R."/>
            <person name="Luke J."/>
            <person name="Reinhart S."/>
            <person name="Benedict M.N."/>
            <person name="Youngblut N.D."/>
            <person name="Metcalf M.E."/>
            <person name="Whitaker R.J."/>
            <person name="Metcalf W.W."/>
        </authorList>
    </citation>
    <scope>NUCLEOTIDE SEQUENCE [LARGE SCALE GENOMIC DNA]</scope>
    <source>
        <strain evidence="2 3">HB-1</strain>
    </source>
</reference>
<dbReference type="Gene3D" id="3.40.30.10">
    <property type="entry name" value="Glutaredoxin"/>
    <property type="match status" value="1"/>
</dbReference>
<organism evidence="2 3">
    <name type="scientific">Methanosarcina horonobensis HB-1 = JCM 15518</name>
    <dbReference type="NCBI Taxonomy" id="1434110"/>
    <lineage>
        <taxon>Archaea</taxon>
        <taxon>Methanobacteriati</taxon>
        <taxon>Methanobacteriota</taxon>
        <taxon>Stenosarchaea group</taxon>
        <taxon>Methanomicrobia</taxon>
        <taxon>Methanosarcinales</taxon>
        <taxon>Methanosarcinaceae</taxon>
        <taxon>Methanosarcina</taxon>
    </lineage>
</organism>
<dbReference type="Pfam" id="PF00085">
    <property type="entry name" value="Thioredoxin"/>
    <property type="match status" value="1"/>
</dbReference>
<dbReference type="InterPro" id="IPR013766">
    <property type="entry name" value="Thioredoxin_domain"/>
</dbReference>
<dbReference type="InterPro" id="IPR036249">
    <property type="entry name" value="Thioredoxin-like_sf"/>
</dbReference>
<keyword evidence="3" id="KW-1185">Reference proteome</keyword>
<accession>A0A0E3SEB0</accession>
<evidence type="ECO:0000259" key="1">
    <source>
        <dbReference type="PROSITE" id="PS51352"/>
    </source>
</evidence>
<gene>
    <name evidence="2" type="ORF">MSHOH_1350</name>
</gene>
<protein>
    <submittedName>
        <fullName evidence="2">Thioredoxin-like protein</fullName>
    </submittedName>
</protein>
<dbReference type="CDD" id="cd02947">
    <property type="entry name" value="TRX_family"/>
    <property type="match status" value="1"/>
</dbReference>
<sequence>MKGKLILNICIFLSYVLMATVAQADDAVITANINGGENYSSIQETIDNAHNGNTNSQEEAAVIEVTEIGQINTSLQEGPVFLRLGAEWCSSCQSLKPIMSELAAEYGGKATIMSADIDQNPELKTYFGVKYIPDSSVIVGIEEGEYVYMQENGSVSKDRSQARIVRLKNKQAFERLLNLSLLNEKEIDQVKD</sequence>
<dbReference type="SUPFAM" id="SSF52833">
    <property type="entry name" value="Thioredoxin-like"/>
    <property type="match status" value="1"/>
</dbReference>
<dbReference type="KEGG" id="mhor:MSHOH_1350"/>